<dbReference type="Pfam" id="PF07811">
    <property type="entry name" value="TadE"/>
    <property type="match status" value="1"/>
</dbReference>
<dbReference type="STRING" id="1692.BMAGN_0090"/>
<proteinExistence type="predicted"/>
<evidence type="ECO:0000259" key="2">
    <source>
        <dbReference type="Pfam" id="PF07811"/>
    </source>
</evidence>
<dbReference type="EMBL" id="JGZB01000004">
    <property type="protein sequence ID" value="KFI68142.1"/>
    <property type="molecule type" value="Genomic_DNA"/>
</dbReference>
<dbReference type="RefSeq" id="WP_022860364.1">
    <property type="nucleotide sequence ID" value="NZ_JGZB01000004.1"/>
</dbReference>
<sequence>MAGNTRCGVSYAADRGAVTAEFAVIMPAVIIVASLVLYMAHISNRTIVCQDAAANVARMLVVHDAHVDATGMVHATAGAGAGVTVHQSGRQFTVTTQCPVTCDPWSVLPSSVTGSATGVRP</sequence>
<keyword evidence="1" id="KW-0472">Membrane</keyword>
<feature type="domain" description="TadE-like" evidence="2">
    <location>
        <begin position="16"/>
        <end position="58"/>
    </location>
</feature>
<dbReference type="Proteomes" id="UP000029052">
    <property type="component" value="Unassembled WGS sequence"/>
</dbReference>
<evidence type="ECO:0000313" key="3">
    <source>
        <dbReference type="EMBL" id="KFI68142.1"/>
    </source>
</evidence>
<comment type="caution">
    <text evidence="3">The sequence shown here is derived from an EMBL/GenBank/DDBJ whole genome shotgun (WGS) entry which is preliminary data.</text>
</comment>
<protein>
    <submittedName>
        <fullName evidence="3">TadE-like protein</fullName>
    </submittedName>
</protein>
<keyword evidence="1" id="KW-0812">Transmembrane</keyword>
<gene>
    <name evidence="3" type="ORF">BMAGN_0090</name>
</gene>
<organism evidence="3 4">
    <name type="scientific">Bifidobacterium magnum</name>
    <dbReference type="NCBI Taxonomy" id="1692"/>
    <lineage>
        <taxon>Bacteria</taxon>
        <taxon>Bacillati</taxon>
        <taxon>Actinomycetota</taxon>
        <taxon>Actinomycetes</taxon>
        <taxon>Bifidobacteriales</taxon>
        <taxon>Bifidobacteriaceae</taxon>
        <taxon>Bifidobacterium</taxon>
    </lineage>
</organism>
<evidence type="ECO:0000313" key="4">
    <source>
        <dbReference type="Proteomes" id="UP000029052"/>
    </source>
</evidence>
<keyword evidence="1" id="KW-1133">Transmembrane helix</keyword>
<dbReference type="InterPro" id="IPR012495">
    <property type="entry name" value="TadE-like_dom"/>
</dbReference>
<keyword evidence="4" id="KW-1185">Reference proteome</keyword>
<dbReference type="AlphaFoldDB" id="A0A087BAU2"/>
<dbReference type="InterPro" id="IPR049790">
    <property type="entry name" value="Rv3655c/TadE"/>
</dbReference>
<evidence type="ECO:0000256" key="1">
    <source>
        <dbReference type="SAM" id="Phobius"/>
    </source>
</evidence>
<feature type="transmembrane region" description="Helical" evidence="1">
    <location>
        <begin position="20"/>
        <end position="40"/>
    </location>
</feature>
<dbReference type="eggNOG" id="COG4961">
    <property type="taxonomic scope" value="Bacteria"/>
</dbReference>
<name>A0A087BAU2_9BIFI</name>
<accession>A0A087BAU2</accession>
<reference evidence="3 4" key="1">
    <citation type="submission" date="2014-03" db="EMBL/GenBank/DDBJ databases">
        <title>Genomics of Bifidobacteria.</title>
        <authorList>
            <person name="Ventura M."/>
            <person name="Milani C."/>
            <person name="Lugli G.A."/>
        </authorList>
    </citation>
    <scope>NUCLEOTIDE SEQUENCE [LARGE SCALE GENOMIC DNA]</scope>
    <source>
        <strain evidence="3 4">LMG 11591</strain>
    </source>
</reference>
<dbReference type="NCBIfam" id="NF041390">
    <property type="entry name" value="TadE_Rv3655c"/>
    <property type="match status" value="1"/>
</dbReference>